<dbReference type="Pfam" id="PF00686">
    <property type="entry name" value="CBM_20"/>
    <property type="match status" value="1"/>
</dbReference>
<dbReference type="RefSeq" id="WP_316070754.1">
    <property type="nucleotide sequence ID" value="NZ_JAVNWW010000004.1"/>
</dbReference>
<evidence type="ECO:0000256" key="1">
    <source>
        <dbReference type="SAM" id="SignalP"/>
    </source>
</evidence>
<keyword evidence="3" id="KW-0378">Hydrolase</keyword>
<dbReference type="SUPFAM" id="SSF49452">
    <property type="entry name" value="Starch-binding domain-like"/>
    <property type="match status" value="1"/>
</dbReference>
<proteinExistence type="predicted"/>
<keyword evidence="4" id="KW-1185">Reference proteome</keyword>
<accession>A0ABU3TTS0</accession>
<dbReference type="Gene3D" id="3.40.50.1820">
    <property type="entry name" value="alpha/beta hydrolase"/>
    <property type="match status" value="1"/>
</dbReference>
<reference evidence="3 4" key="1">
    <citation type="submission" date="2023-09" db="EMBL/GenBank/DDBJ databases">
        <title>Aquirufa genomes.</title>
        <authorList>
            <person name="Pitt A."/>
        </authorList>
    </citation>
    <scope>NUCLEOTIDE SEQUENCE [LARGE SCALE GENOMIC DNA]</scope>
    <source>
        <strain evidence="3 4">LEOWEIH-7C</strain>
    </source>
</reference>
<evidence type="ECO:0000313" key="3">
    <source>
        <dbReference type="EMBL" id="MDU0809249.1"/>
    </source>
</evidence>
<evidence type="ECO:0000313" key="4">
    <source>
        <dbReference type="Proteomes" id="UP001249959"/>
    </source>
</evidence>
<dbReference type="InterPro" id="IPR050583">
    <property type="entry name" value="Mycobacterial_A85_antigen"/>
</dbReference>
<dbReference type="InterPro" id="IPR013783">
    <property type="entry name" value="Ig-like_fold"/>
</dbReference>
<dbReference type="GO" id="GO:0016787">
    <property type="term" value="F:hydrolase activity"/>
    <property type="evidence" value="ECO:0007669"/>
    <property type="project" value="UniProtKB-KW"/>
</dbReference>
<dbReference type="InterPro" id="IPR029058">
    <property type="entry name" value="AB_hydrolase_fold"/>
</dbReference>
<dbReference type="Pfam" id="PF00756">
    <property type="entry name" value="Esterase"/>
    <property type="match status" value="1"/>
</dbReference>
<organism evidence="3 4">
    <name type="scientific">Aquirufa regiilacus</name>
    <dbReference type="NCBI Taxonomy" id="3024868"/>
    <lineage>
        <taxon>Bacteria</taxon>
        <taxon>Pseudomonadati</taxon>
        <taxon>Bacteroidota</taxon>
        <taxon>Cytophagia</taxon>
        <taxon>Cytophagales</taxon>
        <taxon>Flectobacillaceae</taxon>
        <taxon>Aquirufa</taxon>
    </lineage>
</organism>
<dbReference type="InterPro" id="IPR013784">
    <property type="entry name" value="Carb-bd-like_fold"/>
</dbReference>
<dbReference type="SUPFAM" id="SSF53474">
    <property type="entry name" value="alpha/beta-Hydrolases"/>
    <property type="match status" value="1"/>
</dbReference>
<feature type="chain" id="PRO_5046315236" evidence="1">
    <location>
        <begin position="19"/>
        <end position="564"/>
    </location>
</feature>
<name>A0ABU3TTS0_9BACT</name>
<feature type="domain" description="CBM20" evidence="2">
    <location>
        <begin position="12"/>
        <end position="116"/>
    </location>
</feature>
<dbReference type="SMART" id="SM01065">
    <property type="entry name" value="CBM_2"/>
    <property type="match status" value="1"/>
</dbReference>
<dbReference type="PROSITE" id="PS51166">
    <property type="entry name" value="CBM20"/>
    <property type="match status" value="1"/>
</dbReference>
<comment type="caution">
    <text evidence="3">The sequence shown here is derived from an EMBL/GenBank/DDBJ whole genome shotgun (WGS) entry which is preliminary data.</text>
</comment>
<gene>
    <name evidence="3" type="ORF">PQG45_09405</name>
</gene>
<dbReference type="PANTHER" id="PTHR48098">
    <property type="entry name" value="ENTEROCHELIN ESTERASE-RELATED"/>
    <property type="match status" value="1"/>
</dbReference>
<dbReference type="PANTHER" id="PTHR48098:SF6">
    <property type="entry name" value="FERRI-BACILLIBACTIN ESTERASE BESA"/>
    <property type="match status" value="1"/>
</dbReference>
<dbReference type="InterPro" id="IPR000801">
    <property type="entry name" value="Esterase-like"/>
</dbReference>
<keyword evidence="1" id="KW-0732">Signal</keyword>
<dbReference type="Proteomes" id="UP001249959">
    <property type="component" value="Unassembled WGS sequence"/>
</dbReference>
<dbReference type="Gene3D" id="2.60.40.10">
    <property type="entry name" value="Immunoglobulins"/>
    <property type="match status" value="1"/>
</dbReference>
<dbReference type="EMBL" id="JAVNWW010000004">
    <property type="protein sequence ID" value="MDU0809249.1"/>
    <property type="molecule type" value="Genomic_DNA"/>
</dbReference>
<dbReference type="InterPro" id="IPR002044">
    <property type="entry name" value="CBM20"/>
</dbReference>
<protein>
    <submittedName>
        <fullName evidence="3">Alpha/beta hydrolase-fold protein</fullName>
    </submittedName>
</protein>
<sequence>MKLLISSILVLITFSSFSQELSKIKVTVPNKTDEVFITGNQENLGNWKPDKIKLNRVSEFEREISLDLSYPSEFKFTRGSWETEGYTSNYWEVKSNLKITGNTSTIYSYKILSWKDSKQDVGSFNFDFKITNNFSPTFNETRTIGIKLPNNYNPLKKYPVVYVLDANTLLKPFLLSIELLSEKFIGESGTDYGRDNIPEIIIVGVFHNNRGYETEPKFDYSTDKSLYLKGSEKLKNYLFNELVPMINSQYQTSEHNSIVGHSNTGHLVLNLPFFNNNPFKNIVALSVNSESEYFKNMIFDYVKTSKENVFLGYGTLDDGFNELGEKLNDKIKNNEISNSNLKVESFEGSHNQLPALATSSSVKFLFRHYKNFTNFNYKSSLPDFSISKYCEEYKEENKKYGLSIDVSSSDLFNFAEKLVKRNNIELFRKVIEYSNNQNDKIPNHLIFWLSLQCKDYETSDKMIEIISKTEIEEDYYHLYADFPLYSNYLLQVKKSPDTLFRLINHMYENSEEYKLEFSYYCAKVLIESNTQKSKSKSFLQFCRKNFKENRIFKLEDLDMLSTKR</sequence>
<feature type="signal peptide" evidence="1">
    <location>
        <begin position="1"/>
        <end position="18"/>
    </location>
</feature>
<evidence type="ECO:0000259" key="2">
    <source>
        <dbReference type="PROSITE" id="PS51166"/>
    </source>
</evidence>